<gene>
    <name evidence="2" type="ORF">G5I_00957</name>
</gene>
<dbReference type="InterPro" id="IPR012674">
    <property type="entry name" value="Calycin"/>
</dbReference>
<accession>F4W664</accession>
<proteinExistence type="inferred from homology"/>
<dbReference type="STRING" id="103372.F4W664"/>
<dbReference type="Proteomes" id="UP000007755">
    <property type="component" value="Unassembled WGS sequence"/>
</dbReference>
<evidence type="ECO:0000256" key="1">
    <source>
        <dbReference type="ARBA" id="ARBA00008390"/>
    </source>
</evidence>
<dbReference type="EMBL" id="GL887707">
    <property type="protein sequence ID" value="EGI70199.1"/>
    <property type="molecule type" value="Genomic_DNA"/>
</dbReference>
<dbReference type="InParanoid" id="F4W664"/>
<dbReference type="Gene3D" id="2.40.128.20">
    <property type="match status" value="1"/>
</dbReference>
<dbReference type="OrthoDB" id="412780at2759"/>
<comment type="similarity">
    <text evidence="1">Belongs to the calycin superfamily. Fatty-acid binding protein (FABP) family.</text>
</comment>
<dbReference type="SUPFAM" id="SSF50814">
    <property type="entry name" value="Lipocalins"/>
    <property type="match status" value="2"/>
</dbReference>
<evidence type="ECO:0000313" key="2">
    <source>
        <dbReference type="EMBL" id="EGI70199.1"/>
    </source>
</evidence>
<dbReference type="PANTHER" id="PTHR11955">
    <property type="entry name" value="FATTY ACID BINDING PROTEIN"/>
    <property type="match status" value="1"/>
</dbReference>
<keyword evidence="3" id="KW-1185">Reference proteome</keyword>
<dbReference type="GO" id="GO:0008289">
    <property type="term" value="F:lipid binding"/>
    <property type="evidence" value="ECO:0007669"/>
    <property type="project" value="InterPro"/>
</dbReference>
<organism evidence="3">
    <name type="scientific">Acromyrmex echinatior</name>
    <name type="common">Panamanian leafcutter ant</name>
    <name type="synonym">Acromyrmex octospinosus echinatior</name>
    <dbReference type="NCBI Taxonomy" id="103372"/>
    <lineage>
        <taxon>Eukaryota</taxon>
        <taxon>Metazoa</taxon>
        <taxon>Ecdysozoa</taxon>
        <taxon>Arthropoda</taxon>
        <taxon>Hexapoda</taxon>
        <taxon>Insecta</taxon>
        <taxon>Pterygota</taxon>
        <taxon>Neoptera</taxon>
        <taxon>Endopterygota</taxon>
        <taxon>Hymenoptera</taxon>
        <taxon>Apocrita</taxon>
        <taxon>Aculeata</taxon>
        <taxon>Formicoidea</taxon>
        <taxon>Formicidae</taxon>
        <taxon>Myrmicinae</taxon>
        <taxon>Acromyrmex</taxon>
    </lineage>
</organism>
<reference evidence="2" key="1">
    <citation type="submission" date="2011-02" db="EMBL/GenBank/DDBJ databases">
        <title>The genome of the leaf-cutting ant Acromyrmex echinatior suggests key adaptations to social evolution and fungus farming.</title>
        <authorList>
            <person name="Nygaard S."/>
            <person name="Zhang G."/>
        </authorList>
    </citation>
    <scope>NUCLEOTIDE SEQUENCE</scope>
</reference>
<evidence type="ECO:0000313" key="3">
    <source>
        <dbReference type="Proteomes" id="UP000007755"/>
    </source>
</evidence>
<dbReference type="InterPro" id="IPR031259">
    <property type="entry name" value="ILBP"/>
</dbReference>
<dbReference type="AlphaFoldDB" id="F4W664"/>
<protein>
    <submittedName>
        <fullName evidence="2">Uncharacterized protein</fullName>
    </submittedName>
</protein>
<name>F4W664_ACREC</name>
<sequence>MVQIVGKYRYVSSENFEDYIKNLGKSENFEDYMKNLGKSEFVNIYLQITPIEVEIEQNGDQWVIVTVSQDKTSTIFTITTTFNLGEVYNEQFPTSDLIFESVTTKERNGLRTETTLSTGITAIRNYEFTDTEMIVVSDFNNNVLHKQ</sequence>